<name>A0A3Q1GI87_9TELE</name>
<reference evidence="2" key="2">
    <citation type="submission" date="2025-09" db="UniProtKB">
        <authorList>
            <consortium name="Ensembl"/>
        </authorList>
    </citation>
    <scope>IDENTIFICATION</scope>
</reference>
<proteinExistence type="inferred from homology"/>
<dbReference type="PANTHER" id="PTHR15907">
    <property type="entry name" value="DUF614 FAMILY PROTEIN-RELATED"/>
    <property type="match status" value="1"/>
</dbReference>
<dbReference type="NCBIfam" id="TIGR01571">
    <property type="entry name" value="A_thal_Cys_rich"/>
    <property type="match status" value="1"/>
</dbReference>
<dbReference type="InterPro" id="IPR006461">
    <property type="entry name" value="PLAC_motif_containing"/>
</dbReference>
<evidence type="ECO:0000313" key="3">
    <source>
        <dbReference type="Proteomes" id="UP000257200"/>
    </source>
</evidence>
<keyword evidence="3" id="KW-1185">Reference proteome</keyword>
<dbReference type="AlphaFoldDB" id="A0A3Q1GI87"/>
<reference evidence="2" key="1">
    <citation type="submission" date="2025-08" db="UniProtKB">
        <authorList>
            <consortium name="Ensembl"/>
        </authorList>
    </citation>
    <scope>IDENTIFICATION</scope>
</reference>
<protein>
    <submittedName>
        <fullName evidence="2">Protein PLANT CADMIUM RESISTANCE 9-like</fullName>
    </submittedName>
</protein>
<comment type="similarity">
    <text evidence="1">Belongs to the cornifelin family.</text>
</comment>
<dbReference type="Ensembl" id="ENSAPOT00000022005.1">
    <property type="protein sequence ID" value="ENSAPOP00000030178.1"/>
    <property type="gene ID" value="ENSAPOG00000016579.1"/>
</dbReference>
<organism evidence="2 3">
    <name type="scientific">Acanthochromis polyacanthus</name>
    <name type="common">spiny chromis</name>
    <dbReference type="NCBI Taxonomy" id="80966"/>
    <lineage>
        <taxon>Eukaryota</taxon>
        <taxon>Metazoa</taxon>
        <taxon>Chordata</taxon>
        <taxon>Craniata</taxon>
        <taxon>Vertebrata</taxon>
        <taxon>Euteleostomi</taxon>
        <taxon>Actinopterygii</taxon>
        <taxon>Neopterygii</taxon>
        <taxon>Teleostei</taxon>
        <taxon>Neoteleostei</taxon>
        <taxon>Acanthomorphata</taxon>
        <taxon>Ovalentaria</taxon>
        <taxon>Pomacentridae</taxon>
        <taxon>Acanthochromis</taxon>
    </lineage>
</organism>
<dbReference type="Pfam" id="PF04749">
    <property type="entry name" value="PLAC8"/>
    <property type="match status" value="1"/>
</dbReference>
<dbReference type="InParanoid" id="A0A3Q1GI87"/>
<evidence type="ECO:0000256" key="1">
    <source>
        <dbReference type="ARBA" id="ARBA00009024"/>
    </source>
</evidence>
<dbReference type="STRING" id="80966.ENSAPOP00000030178"/>
<sequence length="169" mass="18580">SVGPVTDWQPKEFVPLCCRLSGCYGFWCCPCLACTVSGRFGENSCLPLCDILSPAIVAYWGIPLCAPPAALSIRAAMRNRYGIKGSLCKDIAISCFCDWCSWCQMHRELKERKKTPIVINATSNTFVSMQPPPVVMQPAPVVMQPPPVVMQPPPVVMMPANPQPAYYVK</sequence>
<accession>A0A3Q1GI87</accession>
<evidence type="ECO:0000313" key="2">
    <source>
        <dbReference type="Ensembl" id="ENSAPOP00000030178.1"/>
    </source>
</evidence>
<dbReference type="GeneTree" id="ENSGT00940000163701"/>
<dbReference type="Proteomes" id="UP000257200">
    <property type="component" value="Unplaced"/>
</dbReference>